<evidence type="ECO:0000256" key="1">
    <source>
        <dbReference type="ARBA" id="ARBA00004974"/>
    </source>
</evidence>
<dbReference type="InterPro" id="IPR019455">
    <property type="entry name" value="Acetolactate_synth_ssu_C"/>
</dbReference>
<keyword evidence="4" id="KW-0028">Amino-acid biosynthesis</keyword>
<dbReference type="PANTHER" id="PTHR31242">
    <property type="entry name" value="ACETOLACTATE SYNTHASE SMALL SUBUNIT, MITOCHONDRIAL"/>
    <property type="match status" value="1"/>
</dbReference>
<dbReference type="GO" id="GO:0009099">
    <property type="term" value="P:L-valine biosynthetic process"/>
    <property type="evidence" value="ECO:0007669"/>
    <property type="project" value="UniProtKB-UniPathway"/>
</dbReference>
<evidence type="ECO:0000256" key="5">
    <source>
        <dbReference type="ARBA" id="ARBA00023304"/>
    </source>
</evidence>
<name>A0A2R5GJM4_9STRA</name>
<evidence type="ECO:0000256" key="2">
    <source>
        <dbReference type="ARBA" id="ARBA00005025"/>
    </source>
</evidence>
<evidence type="ECO:0000259" key="6">
    <source>
        <dbReference type="PROSITE" id="PS51671"/>
    </source>
</evidence>
<dbReference type="InterPro" id="IPR045865">
    <property type="entry name" value="ACT-like_dom_sf"/>
</dbReference>
<comment type="pathway">
    <text evidence="2">Amino-acid biosynthesis; L-valine biosynthesis; L-valine from pyruvate: step 1/4.</text>
</comment>
<dbReference type="InterPro" id="IPR004789">
    <property type="entry name" value="Acetalactate_synth_ssu"/>
</dbReference>
<comment type="similarity">
    <text evidence="3">Belongs to the acetolactate synthase small subunit family.</text>
</comment>
<sequence>MSSAASAGGDGSGSSKLQRLDSFVGVSRGSKGGKRTAEDAVNNILYNTPAVKEKVKKHIMSVLVDDSPGVLSKISGLMSARGFNIDSLTVSSTDVQELSRVTIAVKGPDTQIEQAVRQLEDLVDVWAVLDYRNQNIIERELAIVKVSCVPPPASDEGRFPASNAANYDEMMASHFHRQAILDIAKMFEGKIIDIGSECVIVEVVSWSRRVDALFRMLEPYGIIEGARSGIIAMSRSTVAGEEDADDTRSVVDLADLPPS</sequence>
<dbReference type="CDD" id="cd04878">
    <property type="entry name" value="ACT_AHAS"/>
    <property type="match status" value="1"/>
</dbReference>
<keyword evidence="5" id="KW-0100">Branched-chain amino acid biosynthesis</keyword>
<dbReference type="GO" id="GO:1990610">
    <property type="term" value="F:acetolactate synthase regulator activity"/>
    <property type="evidence" value="ECO:0007669"/>
    <property type="project" value="InterPro"/>
</dbReference>
<evidence type="ECO:0000313" key="8">
    <source>
        <dbReference type="Proteomes" id="UP000241890"/>
    </source>
</evidence>
<dbReference type="NCBIfam" id="TIGR00119">
    <property type="entry name" value="acolac_sm"/>
    <property type="match status" value="1"/>
</dbReference>
<dbReference type="InterPro" id="IPR039557">
    <property type="entry name" value="AHAS_ACT"/>
</dbReference>
<dbReference type="AlphaFoldDB" id="A0A2R5GJM4"/>
<evidence type="ECO:0000313" key="7">
    <source>
        <dbReference type="EMBL" id="GBG31080.1"/>
    </source>
</evidence>
<keyword evidence="8" id="KW-1185">Reference proteome</keyword>
<dbReference type="InParanoid" id="A0A2R5GJM4"/>
<dbReference type="GO" id="GO:0042645">
    <property type="term" value="C:mitochondrial nucleoid"/>
    <property type="evidence" value="ECO:0007669"/>
    <property type="project" value="TreeGrafter"/>
</dbReference>
<dbReference type="GO" id="GO:0005948">
    <property type="term" value="C:acetolactate synthase complex"/>
    <property type="evidence" value="ECO:0007669"/>
    <property type="project" value="TreeGrafter"/>
</dbReference>
<dbReference type="Pfam" id="PF10369">
    <property type="entry name" value="ALS_ss_C"/>
    <property type="match status" value="1"/>
</dbReference>
<evidence type="ECO:0000256" key="3">
    <source>
        <dbReference type="ARBA" id="ARBA00006341"/>
    </source>
</evidence>
<dbReference type="Pfam" id="PF22629">
    <property type="entry name" value="ACT_AHAS_ss"/>
    <property type="match status" value="1"/>
</dbReference>
<organism evidence="7 8">
    <name type="scientific">Hondaea fermentalgiana</name>
    <dbReference type="NCBI Taxonomy" id="2315210"/>
    <lineage>
        <taxon>Eukaryota</taxon>
        <taxon>Sar</taxon>
        <taxon>Stramenopiles</taxon>
        <taxon>Bigyra</taxon>
        <taxon>Labyrinthulomycetes</taxon>
        <taxon>Thraustochytrida</taxon>
        <taxon>Thraustochytriidae</taxon>
        <taxon>Hondaea</taxon>
    </lineage>
</organism>
<dbReference type="SUPFAM" id="SSF55021">
    <property type="entry name" value="ACT-like"/>
    <property type="match status" value="2"/>
</dbReference>
<accession>A0A2R5GJM4</accession>
<comment type="caution">
    <text evidence="7">The sequence shown here is derived from an EMBL/GenBank/DDBJ whole genome shotgun (WGS) entry which is preliminary data.</text>
</comment>
<dbReference type="UniPathway" id="UPA00047">
    <property type="reaction ID" value="UER00055"/>
</dbReference>
<dbReference type="Proteomes" id="UP000241890">
    <property type="component" value="Unassembled WGS sequence"/>
</dbReference>
<dbReference type="EMBL" id="BEYU01000090">
    <property type="protein sequence ID" value="GBG31080.1"/>
    <property type="molecule type" value="Genomic_DNA"/>
</dbReference>
<dbReference type="PANTHER" id="PTHR31242:SF2">
    <property type="entry name" value="ACETOLACTATE SYNTHASE SMALL SUBUNIT, MITOCHONDRIAL"/>
    <property type="match status" value="1"/>
</dbReference>
<proteinExistence type="inferred from homology"/>
<protein>
    <submittedName>
        <fullName evidence="7">Acetolactate synthase small subunit</fullName>
    </submittedName>
</protein>
<dbReference type="InterPro" id="IPR053050">
    <property type="entry name" value="ALS_regulatory_subunit"/>
</dbReference>
<feature type="domain" description="ACT" evidence="6">
    <location>
        <begin position="59"/>
        <end position="133"/>
    </location>
</feature>
<dbReference type="FunFam" id="3.30.70.260:FF:000001">
    <property type="entry name" value="Acetolactate synthase, small subunit"/>
    <property type="match status" value="1"/>
</dbReference>
<gene>
    <name evidence="7" type="ORF">FCC1311_073012</name>
</gene>
<dbReference type="Gene3D" id="3.30.70.1150">
    <property type="entry name" value="ACT-like. Chain A, domain 2"/>
    <property type="match status" value="1"/>
</dbReference>
<comment type="pathway">
    <text evidence="1">Amino-acid biosynthesis; L-isoleucine biosynthesis; L-isoleucine from 2-oxobutanoate: step 1/4.</text>
</comment>
<dbReference type="OrthoDB" id="2013116at2759"/>
<dbReference type="InterPro" id="IPR054480">
    <property type="entry name" value="AHAS_small-like_ACT"/>
</dbReference>
<dbReference type="GO" id="GO:0009097">
    <property type="term" value="P:isoleucine biosynthetic process"/>
    <property type="evidence" value="ECO:0007669"/>
    <property type="project" value="UniProtKB-UniPathway"/>
</dbReference>
<evidence type="ECO:0000256" key="4">
    <source>
        <dbReference type="ARBA" id="ARBA00022605"/>
    </source>
</evidence>
<dbReference type="InterPro" id="IPR027271">
    <property type="entry name" value="Acetolactate_synth/TF_NikR_C"/>
</dbReference>
<dbReference type="PROSITE" id="PS51671">
    <property type="entry name" value="ACT"/>
    <property type="match status" value="1"/>
</dbReference>
<reference evidence="7 8" key="1">
    <citation type="submission" date="2017-12" db="EMBL/GenBank/DDBJ databases">
        <title>Sequencing, de novo assembly and annotation of complete genome of a new Thraustochytrid species, strain FCC1311.</title>
        <authorList>
            <person name="Sedici K."/>
            <person name="Godart F."/>
            <person name="Aiese Cigliano R."/>
            <person name="Sanseverino W."/>
            <person name="Barakat M."/>
            <person name="Ortet P."/>
            <person name="Marechal E."/>
            <person name="Cagnac O."/>
            <person name="Amato A."/>
        </authorList>
    </citation>
    <scope>NUCLEOTIDE SEQUENCE [LARGE SCALE GENOMIC DNA]</scope>
</reference>
<dbReference type="Gene3D" id="3.30.70.260">
    <property type="match status" value="1"/>
</dbReference>
<dbReference type="InterPro" id="IPR002912">
    <property type="entry name" value="ACT_dom"/>
</dbReference>
<dbReference type="UniPathway" id="UPA00049">
    <property type="reaction ID" value="UER00059"/>
</dbReference>